<dbReference type="InterPro" id="IPR006626">
    <property type="entry name" value="PbH1"/>
</dbReference>
<feature type="domain" description="Periplasmic copper-binding protein NosD beta helix" evidence="2">
    <location>
        <begin position="693"/>
        <end position="872"/>
    </location>
</feature>
<dbReference type="SUPFAM" id="SSF49313">
    <property type="entry name" value="Cadherin-like"/>
    <property type="match status" value="3"/>
</dbReference>
<name>A0A7D7SG25_9NEIS</name>
<proteinExistence type="predicted"/>
<dbReference type="Pfam" id="PF12708">
    <property type="entry name" value="Pect-lyase_RHGA_epim"/>
    <property type="match status" value="1"/>
</dbReference>
<dbReference type="CDD" id="cd11304">
    <property type="entry name" value="Cadherin_repeat"/>
    <property type="match status" value="1"/>
</dbReference>
<dbReference type="SMART" id="SM00710">
    <property type="entry name" value="PbH1"/>
    <property type="match status" value="7"/>
</dbReference>
<accession>A0A7D7SG25</accession>
<evidence type="ECO:0000313" key="5">
    <source>
        <dbReference type="EMBL" id="QMT39929.1"/>
    </source>
</evidence>
<dbReference type="GO" id="GO:0016020">
    <property type="term" value="C:membrane"/>
    <property type="evidence" value="ECO:0007669"/>
    <property type="project" value="InterPro"/>
</dbReference>
<dbReference type="Pfam" id="PF19078">
    <property type="entry name" value="Big_12"/>
    <property type="match status" value="1"/>
</dbReference>
<evidence type="ECO:0000259" key="4">
    <source>
        <dbReference type="Pfam" id="PF19078"/>
    </source>
</evidence>
<dbReference type="InterPro" id="IPR015919">
    <property type="entry name" value="Cadherin-like_sf"/>
</dbReference>
<dbReference type="GO" id="GO:0005509">
    <property type="term" value="F:calcium ion binding"/>
    <property type="evidence" value="ECO:0007669"/>
    <property type="project" value="InterPro"/>
</dbReference>
<feature type="compositionally biased region" description="Pro residues" evidence="1">
    <location>
        <begin position="159"/>
        <end position="208"/>
    </location>
</feature>
<dbReference type="SUPFAM" id="SSF141072">
    <property type="entry name" value="CalX-like"/>
    <property type="match status" value="1"/>
</dbReference>
<dbReference type="InterPro" id="IPR012334">
    <property type="entry name" value="Pectin_lyas_fold"/>
</dbReference>
<dbReference type="Gene3D" id="2.160.20.10">
    <property type="entry name" value="Single-stranded right-handed beta-helix, Pectin lyase-like"/>
    <property type="match status" value="1"/>
</dbReference>
<dbReference type="PANTHER" id="PTHR31339:SF9">
    <property type="entry name" value="PLASMIN AND FIBRONECTIN-BINDING PROTEIN A"/>
    <property type="match status" value="1"/>
</dbReference>
<dbReference type="PANTHER" id="PTHR31339">
    <property type="entry name" value="PECTIN LYASE-RELATED"/>
    <property type="match status" value="1"/>
</dbReference>
<gene>
    <name evidence="5" type="ORF">H3L94_08680</name>
</gene>
<dbReference type="InterPro" id="IPR007742">
    <property type="entry name" value="NosD_dom"/>
</dbReference>
<evidence type="ECO:0000259" key="2">
    <source>
        <dbReference type="Pfam" id="PF05048"/>
    </source>
</evidence>
<dbReference type="Gene3D" id="2.60.40.60">
    <property type="entry name" value="Cadherins"/>
    <property type="match status" value="3"/>
</dbReference>
<dbReference type="KEGG" id="nsg:H3L94_08680"/>
<feature type="region of interest" description="Disordered" evidence="1">
    <location>
        <begin position="149"/>
        <end position="213"/>
    </location>
</feature>
<dbReference type="InterPro" id="IPR038081">
    <property type="entry name" value="CalX-like_sf"/>
</dbReference>
<feature type="domain" description="Rhamnogalacturonase A/B/Epimerase-like pectate lyase" evidence="3">
    <location>
        <begin position="536"/>
        <end position="582"/>
    </location>
</feature>
<protein>
    <submittedName>
        <fullName evidence="5">Right-handed parallel beta-helix repeat-containing protein</fullName>
    </submittedName>
</protein>
<dbReference type="SUPFAM" id="SSF51126">
    <property type="entry name" value="Pectin lyase-like"/>
    <property type="match status" value="1"/>
</dbReference>
<organism evidence="5 6">
    <name type="scientific">Neisseria shayeganii</name>
    <dbReference type="NCBI Taxonomy" id="607712"/>
    <lineage>
        <taxon>Bacteria</taxon>
        <taxon>Pseudomonadati</taxon>
        <taxon>Pseudomonadota</taxon>
        <taxon>Betaproteobacteria</taxon>
        <taxon>Neisseriales</taxon>
        <taxon>Neisseriaceae</taxon>
        <taxon>Neisseria</taxon>
    </lineage>
</organism>
<dbReference type="RefSeq" id="WP_182121691.1">
    <property type="nucleotide sequence ID" value="NZ_CP059567.1"/>
</dbReference>
<feature type="domain" description="Bacterial Ig-like" evidence="4">
    <location>
        <begin position="305"/>
        <end position="392"/>
    </location>
</feature>
<dbReference type="EMBL" id="CP059567">
    <property type="protein sequence ID" value="QMT39929.1"/>
    <property type="molecule type" value="Genomic_DNA"/>
</dbReference>
<dbReference type="InterPro" id="IPR044048">
    <property type="entry name" value="Big_12"/>
</dbReference>
<dbReference type="Pfam" id="PF05048">
    <property type="entry name" value="NosD"/>
    <property type="match status" value="1"/>
</dbReference>
<dbReference type="InterPro" id="IPR024535">
    <property type="entry name" value="RHGA/B-epi-like_pectate_lyase"/>
</dbReference>
<evidence type="ECO:0000259" key="3">
    <source>
        <dbReference type="Pfam" id="PF12708"/>
    </source>
</evidence>
<feature type="region of interest" description="Disordered" evidence="1">
    <location>
        <begin position="274"/>
        <end position="309"/>
    </location>
</feature>
<dbReference type="Gene3D" id="2.60.40.2030">
    <property type="match status" value="1"/>
</dbReference>
<feature type="compositionally biased region" description="Polar residues" evidence="1">
    <location>
        <begin position="149"/>
        <end position="158"/>
    </location>
</feature>
<dbReference type="InterPro" id="IPR011050">
    <property type="entry name" value="Pectin_lyase_fold/virulence"/>
</dbReference>
<reference evidence="5 6" key="1">
    <citation type="submission" date="2020-07" db="EMBL/GenBank/DDBJ databases">
        <title>Genomic diversity of species in the Neisseriaceae family.</title>
        <authorList>
            <person name="Vincent A.T."/>
            <person name="Bernet E."/>
            <person name="Veyrier F.J."/>
        </authorList>
    </citation>
    <scope>NUCLEOTIDE SEQUENCE [LARGE SCALE GENOMIC DNA]</scope>
    <source>
        <strain evidence="5 6">DSM 22244</strain>
    </source>
</reference>
<feature type="compositionally biased region" description="Polar residues" evidence="1">
    <location>
        <begin position="274"/>
        <end position="289"/>
    </location>
</feature>
<dbReference type="Proteomes" id="UP000514752">
    <property type="component" value="Chromosome"/>
</dbReference>
<dbReference type="Gene3D" id="2.60.40.2700">
    <property type="match status" value="2"/>
</dbReference>
<sequence>MAATLTIVNQHGQTLAAHRLGNTPLSIRAQDQVQYQLAGEGGLAPANVEAARAGNDLLVHIDGQQALRIEDYFLLDDSGLKNPLLGMNGNGQYVAYGIVEAPNVLPVEHVLAEEVAGVAASEGASVSALTAFGIGTLALGGLALAAQNSNENNDKSNQPAPPPADNGNTTPPPSGGGNTTPPPSGGGNTTPPPSGGGNTNPPPQPPKPNGSIAIEGEAKVGQTLTAKISDADGVSGSPQYQWLADGQPIQGATQSTYTLTANEKGKAISVQATYTDGQNTPEKPSSAATAQVIEDTPAPPPPATDTTAPTLAISATPSTLTPGGSTQLTFKASEPVKGFTADDVIVQGGTLSNFRQVDDTTSTATFTADTAGKASVTVADDAFVDLADNPNELTNLELVIGAAPTPPMPQNHAPSDITLSADRLPENQAGAVIGKLATVDPDANDSHTYAVNDQRFEVDTQGNLKLKDSIKVEFAQEKTIALEITTTDKAGGKYSETFTLQVQDDPNYPAPTPPTPPNDGKLGVYVPKPATDFIANVKDAAYGAKGDGKTDDTAAIQKAIDAVAAKGGGIVEIPAGTYMVDAVNNRLHMKSHVILRLADDTVLKAITNGETHYDLIRFRNVDNAHIIGGTLEGDRETHTGTDGEAGHGIRLMAATNITIENVTVKNMWGDGIYLGKDSTHPTQNENVTVYQVTSDHNRRQGLSVTHGKNIKILNSIFQNTDGTDPRAGIDLEPNAGQDVSNVEIRGNQFLDNHIGFLVANNSAGSRVQNVVFENNTLSGNPRDAIILRGLEGGSIKGNTIHIDPDAHHHDSGGIRLYNGDYHAVKNPDPRPTRDVEITGNTLYGGTIMPRDTSGNTIADNQFKAAVFIRGNAQNGEELTAQFYDGDGTSKATNLQYQWLANGVPIDGATAARYTPSGADRGKTLTVKVSFTDNAGQTESAESDATPAVENVSNQAPTDITLSANGLPENKSGAIVGKLATVDPDAGDSHTYVINDQRFEVDAQGNLKLKDGVKVEFAQEKTIALEITTTDKGGEKYSETFTLQVQDDPNYPAPTPPANQAPTDITLSADRLPENQAGAVIGKLATVDPDAGDSHTYAVNDNRFEVDAQGNLKLKDGVKVEFAQEKTIALEITTTDKAGGKYSETFTINVQDDPAYPALNQRPTGEVRINGDVLEGQTLSASHTLQDPDGLGDITYIWKAGGQEVGRGATYVPKAADIGKTLTVTASYTDGHDHAESVESSPSQPVAADNRPVLTLQSLENSILEGKQTAYNLHLSKALDEPIEVELRLVHIDTDRKDFLSDQPWSVTIEAGQTDLGVFLRPLRDSADESAESYRVEIAGFSSNVRLGADSSVTTRIEDNTDPTQAGTMPAPVDISTASGKLVFQPDKNATKMRIYYTSPAGEDKFFDFGAWEGEWSDYSSFPPGSSFDPKTGRTEIPVSAFKTGSEIIAWAADNTYGEPYESLNSVRVNANGGISPAASAKPQGARLFAADKALIGEENLLDLDNLGSIQHGSEGQDTFVIDSECLLDSGCITAITGFNPGHGDLLQLESSVFTALDKGTLAETAFVVGDKAGNAEHRVIYNASTGELAYDPDGSGAAAATIIARLDPALELEAQHIQII</sequence>
<dbReference type="InterPro" id="IPR051801">
    <property type="entry name" value="GH28_Enzymes"/>
</dbReference>
<evidence type="ECO:0000313" key="6">
    <source>
        <dbReference type="Proteomes" id="UP000514752"/>
    </source>
</evidence>
<evidence type="ECO:0000256" key="1">
    <source>
        <dbReference type="SAM" id="MobiDB-lite"/>
    </source>
</evidence>